<accession>B9I1M1</accession>
<dbReference type="EMBL" id="CM009300">
    <property type="protein sequence ID" value="PNT12125.1"/>
    <property type="molecule type" value="Genomic_DNA"/>
</dbReference>
<sequence length="94" mass="10926">MAHSREKLVFLMFADSSWQGAKKDLLAKESSQKQLKDEVMSIVHDIMQANFLGDNKDCEFFSIILIIYWWGMDFSGYIKSIQAITETWVRVCVL</sequence>
<dbReference type="AlphaFoldDB" id="B9I1M1"/>
<dbReference type="Proteomes" id="UP000006729">
    <property type="component" value="Chromosome 11"/>
</dbReference>
<gene>
    <name evidence="1" type="ORF">POPTR_011G065800</name>
</gene>
<organism evidence="1 2">
    <name type="scientific">Populus trichocarpa</name>
    <name type="common">Western balsam poplar</name>
    <name type="synonym">Populus balsamifera subsp. trichocarpa</name>
    <dbReference type="NCBI Taxonomy" id="3694"/>
    <lineage>
        <taxon>Eukaryota</taxon>
        <taxon>Viridiplantae</taxon>
        <taxon>Streptophyta</taxon>
        <taxon>Embryophyta</taxon>
        <taxon>Tracheophyta</taxon>
        <taxon>Spermatophyta</taxon>
        <taxon>Magnoliopsida</taxon>
        <taxon>eudicotyledons</taxon>
        <taxon>Gunneridae</taxon>
        <taxon>Pentapetalae</taxon>
        <taxon>rosids</taxon>
        <taxon>fabids</taxon>
        <taxon>Malpighiales</taxon>
        <taxon>Salicaceae</taxon>
        <taxon>Saliceae</taxon>
        <taxon>Populus</taxon>
    </lineage>
</organism>
<evidence type="ECO:0000313" key="2">
    <source>
        <dbReference type="Proteomes" id="UP000006729"/>
    </source>
</evidence>
<keyword evidence="2" id="KW-1185">Reference proteome</keyword>
<dbReference type="HOGENOM" id="CLU_2390149_0_0_1"/>
<evidence type="ECO:0000313" key="1">
    <source>
        <dbReference type="EMBL" id="PNT12125.1"/>
    </source>
</evidence>
<dbReference type="InParanoid" id="B9I1M1"/>
<protein>
    <submittedName>
        <fullName evidence="1">Uncharacterized protein</fullName>
    </submittedName>
</protein>
<proteinExistence type="predicted"/>
<name>B9I1M1_POPTR</name>
<reference evidence="1 2" key="1">
    <citation type="journal article" date="2006" name="Science">
        <title>The genome of black cottonwood, Populus trichocarpa (Torr. &amp; Gray).</title>
        <authorList>
            <person name="Tuskan G.A."/>
            <person name="Difazio S."/>
            <person name="Jansson S."/>
            <person name="Bohlmann J."/>
            <person name="Grigoriev I."/>
            <person name="Hellsten U."/>
            <person name="Putnam N."/>
            <person name="Ralph S."/>
            <person name="Rombauts S."/>
            <person name="Salamov A."/>
            <person name="Schein J."/>
            <person name="Sterck L."/>
            <person name="Aerts A."/>
            <person name="Bhalerao R.R."/>
            <person name="Bhalerao R.P."/>
            <person name="Blaudez D."/>
            <person name="Boerjan W."/>
            <person name="Brun A."/>
            <person name="Brunner A."/>
            <person name="Busov V."/>
            <person name="Campbell M."/>
            <person name="Carlson J."/>
            <person name="Chalot M."/>
            <person name="Chapman J."/>
            <person name="Chen G.L."/>
            <person name="Cooper D."/>
            <person name="Coutinho P.M."/>
            <person name="Couturier J."/>
            <person name="Covert S."/>
            <person name="Cronk Q."/>
            <person name="Cunningham R."/>
            <person name="Davis J."/>
            <person name="Degroeve S."/>
            <person name="Dejardin A."/>
            <person name="Depamphilis C."/>
            <person name="Detter J."/>
            <person name="Dirks B."/>
            <person name="Dubchak I."/>
            <person name="Duplessis S."/>
            <person name="Ehlting J."/>
            <person name="Ellis B."/>
            <person name="Gendler K."/>
            <person name="Goodstein D."/>
            <person name="Gribskov M."/>
            <person name="Grimwood J."/>
            <person name="Groover A."/>
            <person name="Gunter L."/>
            <person name="Hamberger B."/>
            <person name="Heinze B."/>
            <person name="Helariutta Y."/>
            <person name="Henrissat B."/>
            <person name="Holligan D."/>
            <person name="Holt R."/>
            <person name="Huang W."/>
            <person name="Islam-Faridi N."/>
            <person name="Jones S."/>
            <person name="Jones-Rhoades M."/>
            <person name="Jorgensen R."/>
            <person name="Joshi C."/>
            <person name="Kangasjarvi J."/>
            <person name="Karlsson J."/>
            <person name="Kelleher C."/>
            <person name="Kirkpatrick R."/>
            <person name="Kirst M."/>
            <person name="Kohler A."/>
            <person name="Kalluri U."/>
            <person name="Larimer F."/>
            <person name="Leebens-Mack J."/>
            <person name="Leple J.C."/>
            <person name="Locascio P."/>
            <person name="Lou Y."/>
            <person name="Lucas S."/>
            <person name="Martin F."/>
            <person name="Montanini B."/>
            <person name="Napoli C."/>
            <person name="Nelson D.R."/>
            <person name="Nelson C."/>
            <person name="Nieminen K."/>
            <person name="Nilsson O."/>
            <person name="Pereda V."/>
            <person name="Peter G."/>
            <person name="Philippe R."/>
            <person name="Pilate G."/>
            <person name="Poliakov A."/>
            <person name="Razumovskaya J."/>
            <person name="Richardson P."/>
            <person name="Rinaldi C."/>
            <person name="Ritland K."/>
            <person name="Rouze P."/>
            <person name="Ryaboy D."/>
            <person name="Schmutz J."/>
            <person name="Schrader J."/>
            <person name="Segerman B."/>
            <person name="Shin H."/>
            <person name="Siddiqui A."/>
            <person name="Sterky F."/>
            <person name="Terry A."/>
            <person name="Tsai C.J."/>
            <person name="Uberbacher E."/>
            <person name="Unneberg P."/>
            <person name="Vahala J."/>
            <person name="Wall K."/>
            <person name="Wessler S."/>
            <person name="Yang G."/>
            <person name="Yin T."/>
            <person name="Douglas C."/>
            <person name="Marra M."/>
            <person name="Sandberg G."/>
            <person name="Van de Peer Y."/>
            <person name="Rokhsar D."/>
        </authorList>
    </citation>
    <scope>NUCLEOTIDE SEQUENCE [LARGE SCALE GENOMIC DNA]</scope>
    <source>
        <strain evidence="2">cv. Nisqually</strain>
    </source>
</reference>